<evidence type="ECO:0000313" key="3">
    <source>
        <dbReference type="Proteomes" id="UP000198597"/>
    </source>
</evidence>
<dbReference type="Proteomes" id="UP000198597">
    <property type="component" value="Unassembled WGS sequence"/>
</dbReference>
<keyword evidence="1" id="KW-1133">Transmembrane helix</keyword>
<feature type="transmembrane region" description="Helical" evidence="1">
    <location>
        <begin position="12"/>
        <end position="33"/>
    </location>
</feature>
<organism evidence="2 3">
    <name type="scientific">Clostridium gasigenes</name>
    <dbReference type="NCBI Taxonomy" id="94869"/>
    <lineage>
        <taxon>Bacteria</taxon>
        <taxon>Bacillati</taxon>
        <taxon>Bacillota</taxon>
        <taxon>Clostridia</taxon>
        <taxon>Eubacteriales</taxon>
        <taxon>Clostridiaceae</taxon>
        <taxon>Clostridium</taxon>
    </lineage>
</organism>
<dbReference type="RefSeq" id="WP_242873907.1">
    <property type="nucleotide sequence ID" value="NZ_FNJM01000001.1"/>
</dbReference>
<accession>A0A1H0M0L4</accession>
<keyword evidence="1" id="KW-0472">Membrane</keyword>
<dbReference type="STRING" id="94869.SAMN04488529_101277"/>
<dbReference type="EMBL" id="FNJM01000001">
    <property type="protein sequence ID" value="SDO73998.1"/>
    <property type="molecule type" value="Genomic_DNA"/>
</dbReference>
<gene>
    <name evidence="2" type="ORF">SAMN04488529_101277</name>
</gene>
<sequence>MENKDFKSVKGMFFSVRKIIALGVTGVFCYLSISGKITSTEFIPIFSMIIGYYFGKSTALDGPKNINQSDEENSNI</sequence>
<reference evidence="2 3" key="1">
    <citation type="submission" date="2016-10" db="EMBL/GenBank/DDBJ databases">
        <authorList>
            <person name="de Groot N.N."/>
        </authorList>
    </citation>
    <scope>NUCLEOTIDE SEQUENCE [LARGE SCALE GENOMIC DNA]</scope>
    <source>
        <strain evidence="2 3">DSM 12272</strain>
    </source>
</reference>
<evidence type="ECO:0000256" key="1">
    <source>
        <dbReference type="SAM" id="Phobius"/>
    </source>
</evidence>
<keyword evidence="3" id="KW-1185">Reference proteome</keyword>
<name>A0A1H0M0L4_9CLOT</name>
<protein>
    <submittedName>
        <fullName evidence="2">Uncharacterized protein</fullName>
    </submittedName>
</protein>
<dbReference type="AlphaFoldDB" id="A0A1H0M0L4"/>
<proteinExistence type="predicted"/>
<evidence type="ECO:0000313" key="2">
    <source>
        <dbReference type="EMBL" id="SDO73998.1"/>
    </source>
</evidence>
<keyword evidence="1" id="KW-0812">Transmembrane</keyword>